<keyword evidence="5 7" id="KW-1133">Transmembrane helix</keyword>
<dbReference type="NCBIfam" id="TIGR00427">
    <property type="entry name" value="NAAT family transporter"/>
    <property type="match status" value="1"/>
</dbReference>
<evidence type="ECO:0000313" key="8">
    <source>
        <dbReference type="EMBL" id="ALH96259.1"/>
    </source>
</evidence>
<keyword evidence="9" id="KW-1185">Reference proteome</keyword>
<comment type="subcellular location">
    <subcellularLocation>
        <location evidence="1 7">Cell membrane</location>
        <topology evidence="1 7">Multi-pass membrane protein</topology>
    </subcellularLocation>
</comment>
<keyword evidence="6 7" id="KW-0472">Membrane</keyword>
<accession>A0A0N7GY16</accession>
<feature type="transmembrane region" description="Helical" evidence="7">
    <location>
        <begin position="43"/>
        <end position="62"/>
    </location>
</feature>
<dbReference type="EMBL" id="CP012808">
    <property type="protein sequence ID" value="ALH96259.1"/>
    <property type="molecule type" value="Genomic_DNA"/>
</dbReference>
<dbReference type="Proteomes" id="UP000064939">
    <property type="component" value="Chromosome"/>
</dbReference>
<comment type="similarity">
    <text evidence="2 7">Belongs to the UPF0056 (MarC) family.</text>
</comment>
<proteinExistence type="inferred from homology"/>
<feature type="transmembrane region" description="Helical" evidence="7">
    <location>
        <begin position="12"/>
        <end position="31"/>
    </location>
</feature>
<protein>
    <recommendedName>
        <fullName evidence="7">UPF0056 membrane protein</fullName>
    </recommendedName>
</protein>
<dbReference type="RefSeq" id="WP_054582142.1">
    <property type="nucleotide sequence ID" value="NZ_CP012808.1"/>
</dbReference>
<gene>
    <name evidence="8" type="ORF">AOY20_12320</name>
</gene>
<feature type="transmembrane region" description="Helical" evidence="7">
    <location>
        <begin position="68"/>
        <end position="92"/>
    </location>
</feature>
<evidence type="ECO:0000256" key="4">
    <source>
        <dbReference type="ARBA" id="ARBA00022692"/>
    </source>
</evidence>
<evidence type="ECO:0000256" key="6">
    <source>
        <dbReference type="ARBA" id="ARBA00023136"/>
    </source>
</evidence>
<evidence type="ECO:0000256" key="3">
    <source>
        <dbReference type="ARBA" id="ARBA00022475"/>
    </source>
</evidence>
<evidence type="ECO:0000256" key="7">
    <source>
        <dbReference type="RuleBase" id="RU362048"/>
    </source>
</evidence>
<reference evidence="8 9" key="1">
    <citation type="journal article" date="2015" name="Int. J. Syst. Evol. Microbiol.">
        <title>Acinetobacter equi sp. nov. isolated from horse faeces.</title>
        <authorList>
            <person name="Poppel M.T."/>
            <person name="Skiebe E."/>
            <person name="Laue M."/>
            <person name="Bergmann H."/>
            <person name="Ebersberger I."/>
            <person name="Garn T."/>
            <person name="Fruth A."/>
            <person name="Baumgardt S."/>
            <person name="Busse H.J."/>
            <person name="Wilharm G."/>
        </authorList>
    </citation>
    <scope>NUCLEOTIDE SEQUENCE [LARGE SCALE GENOMIC DNA]</scope>
    <source>
        <strain evidence="8 9">114</strain>
    </source>
</reference>
<keyword evidence="4 7" id="KW-0812">Transmembrane</keyword>
<keyword evidence="3" id="KW-1003">Cell membrane</keyword>
<evidence type="ECO:0000256" key="2">
    <source>
        <dbReference type="ARBA" id="ARBA00009784"/>
    </source>
</evidence>
<dbReference type="AlphaFoldDB" id="A0A0N7GY16"/>
<dbReference type="OrthoDB" id="21094at2"/>
<feature type="transmembrane region" description="Helical" evidence="7">
    <location>
        <begin position="185"/>
        <end position="203"/>
    </location>
</feature>
<dbReference type="KEGG" id="aei:AOY20_12320"/>
<name>A0A0N7GY16_9GAMM</name>
<organism evidence="8 9">
    <name type="scientific">Acinetobacter equi</name>
    <dbReference type="NCBI Taxonomy" id="1324350"/>
    <lineage>
        <taxon>Bacteria</taxon>
        <taxon>Pseudomonadati</taxon>
        <taxon>Pseudomonadota</taxon>
        <taxon>Gammaproteobacteria</taxon>
        <taxon>Moraxellales</taxon>
        <taxon>Moraxellaceae</taxon>
        <taxon>Acinetobacter</taxon>
    </lineage>
</organism>
<dbReference type="PANTHER" id="PTHR33508:SF1">
    <property type="entry name" value="UPF0056 MEMBRANE PROTEIN YHCE"/>
    <property type="match status" value="1"/>
</dbReference>
<evidence type="ECO:0000256" key="5">
    <source>
        <dbReference type="ARBA" id="ARBA00022989"/>
    </source>
</evidence>
<feature type="transmembrane region" description="Helical" evidence="7">
    <location>
        <begin position="113"/>
        <end position="132"/>
    </location>
</feature>
<dbReference type="PANTHER" id="PTHR33508">
    <property type="entry name" value="UPF0056 MEMBRANE PROTEIN YHCE"/>
    <property type="match status" value="1"/>
</dbReference>
<dbReference type="GO" id="GO:0005886">
    <property type="term" value="C:plasma membrane"/>
    <property type="evidence" value="ECO:0007669"/>
    <property type="project" value="UniProtKB-SubCell"/>
</dbReference>
<feature type="transmembrane region" description="Helical" evidence="7">
    <location>
        <begin position="144"/>
        <end position="164"/>
    </location>
</feature>
<dbReference type="Pfam" id="PF01914">
    <property type="entry name" value="MarC"/>
    <property type="match status" value="1"/>
</dbReference>
<dbReference type="InterPro" id="IPR002771">
    <property type="entry name" value="Multi_antbiot-R_MarC"/>
</dbReference>
<evidence type="ECO:0000313" key="9">
    <source>
        <dbReference type="Proteomes" id="UP000064939"/>
    </source>
</evidence>
<sequence>MNSIFEHALTIFMAFFAIMNPIANTAAFAGLTGNMSKAQKQATALKALIITFILITLFSLLGQKIFDLFGITLPALRITGGILVFMIGYHMLQGSSSNIHSSKNEDPVGSNDISISPLAVPLLAGPGTIATAMNYSSNGGLQDLVTIGVFFILCVITYVCFIFCNQIIEKIGKNGLTIVTRLMGLILAVIGTQMFIAGVHGAFHLPT</sequence>
<evidence type="ECO:0000256" key="1">
    <source>
        <dbReference type="ARBA" id="ARBA00004651"/>
    </source>
</evidence>